<evidence type="ECO:0008006" key="4">
    <source>
        <dbReference type="Google" id="ProtNLM"/>
    </source>
</evidence>
<keyword evidence="1" id="KW-0732">Signal</keyword>
<evidence type="ECO:0000313" key="2">
    <source>
        <dbReference type="EMBL" id="OXV06749.1"/>
    </source>
</evidence>
<sequence length="187" mass="19782">MFLTSSLVLITAALSTAVAVPLEQRACTTIQPTSIDVLNKANPNTASLGKQFTLGRTSGTDNIISTLTFENIPHGATGCMINILIPDLTKPNEIASGTATQANVWTVQPWTTSSPPTYNKPPVRNAFVSTTIFPTGVTTSPYATVLESNSCSPVMSFLFELSTWQQGSGSVNFANSPAIGFSLTFNC</sequence>
<proteinExistence type="predicted"/>
<keyword evidence="3" id="KW-1185">Reference proteome</keyword>
<evidence type="ECO:0000313" key="3">
    <source>
        <dbReference type="Proteomes" id="UP000243515"/>
    </source>
</evidence>
<comment type="caution">
    <text evidence="2">The sequence shown here is derived from an EMBL/GenBank/DDBJ whole genome shotgun (WGS) entry which is preliminary data.</text>
</comment>
<name>A0A232LRI7_9EURO</name>
<organism evidence="2 3">
    <name type="scientific">Elaphomyces granulatus</name>
    <dbReference type="NCBI Taxonomy" id="519963"/>
    <lineage>
        <taxon>Eukaryota</taxon>
        <taxon>Fungi</taxon>
        <taxon>Dikarya</taxon>
        <taxon>Ascomycota</taxon>
        <taxon>Pezizomycotina</taxon>
        <taxon>Eurotiomycetes</taxon>
        <taxon>Eurotiomycetidae</taxon>
        <taxon>Eurotiales</taxon>
        <taxon>Elaphomycetaceae</taxon>
        <taxon>Elaphomyces</taxon>
    </lineage>
</organism>
<protein>
    <recommendedName>
        <fullName evidence="4">Ubiquitin 3 binding protein But2 C-terminal domain-containing protein</fullName>
    </recommendedName>
</protein>
<gene>
    <name evidence="2" type="ORF">Egran_05484</name>
</gene>
<dbReference type="OrthoDB" id="5308323at2759"/>
<feature type="signal peptide" evidence="1">
    <location>
        <begin position="1"/>
        <end position="19"/>
    </location>
</feature>
<feature type="chain" id="PRO_5013302856" description="Ubiquitin 3 binding protein But2 C-terminal domain-containing protein" evidence="1">
    <location>
        <begin position="20"/>
        <end position="187"/>
    </location>
</feature>
<reference evidence="2 3" key="1">
    <citation type="journal article" date="2015" name="Environ. Microbiol.">
        <title>Metagenome sequence of Elaphomyces granulatus from sporocarp tissue reveals Ascomycota ectomycorrhizal fingerprints of genome expansion and a Proteobacteria-rich microbiome.</title>
        <authorList>
            <person name="Quandt C.A."/>
            <person name="Kohler A."/>
            <person name="Hesse C.N."/>
            <person name="Sharpton T.J."/>
            <person name="Martin F."/>
            <person name="Spatafora J.W."/>
        </authorList>
    </citation>
    <scope>NUCLEOTIDE SEQUENCE [LARGE SCALE GENOMIC DNA]</scope>
    <source>
        <strain evidence="2 3">OSC145934</strain>
    </source>
</reference>
<dbReference type="EMBL" id="NPHW01005443">
    <property type="protein sequence ID" value="OXV06749.1"/>
    <property type="molecule type" value="Genomic_DNA"/>
</dbReference>
<dbReference type="Proteomes" id="UP000243515">
    <property type="component" value="Unassembled WGS sequence"/>
</dbReference>
<accession>A0A232LRI7</accession>
<dbReference type="AlphaFoldDB" id="A0A232LRI7"/>
<evidence type="ECO:0000256" key="1">
    <source>
        <dbReference type="SAM" id="SignalP"/>
    </source>
</evidence>